<dbReference type="SUPFAM" id="SSF52540">
    <property type="entry name" value="P-loop containing nucleoside triphosphate hydrolases"/>
    <property type="match status" value="1"/>
</dbReference>
<dbReference type="PANTHER" id="PTHR13265">
    <property type="entry name" value="THO COMPLEX SUBUNIT 1"/>
    <property type="match status" value="1"/>
</dbReference>
<evidence type="ECO:0000256" key="1">
    <source>
        <dbReference type="SAM" id="MobiDB-lite"/>
    </source>
</evidence>
<feature type="region of interest" description="Disordered" evidence="1">
    <location>
        <begin position="342"/>
        <end position="386"/>
    </location>
</feature>
<dbReference type="EMBL" id="JABEYC010000300">
    <property type="protein sequence ID" value="KAF4979392.1"/>
    <property type="molecule type" value="Genomic_DNA"/>
</dbReference>
<reference evidence="3" key="1">
    <citation type="journal article" date="2020" name="BMC Genomics">
        <title>Correction to: Identification and distribution of gene clusters required for synthesis of sphingolipid metabolism inhibitors in diverse species of the filamentous fungus Fusarium.</title>
        <authorList>
            <person name="Kim H.S."/>
            <person name="Lohmar J.M."/>
            <person name="Busman M."/>
            <person name="Brown D.W."/>
            <person name="Naumann T.A."/>
            <person name="Divon H.H."/>
            <person name="Lysoe E."/>
            <person name="Uhlig S."/>
            <person name="Proctor R.H."/>
        </authorList>
    </citation>
    <scope>NUCLEOTIDE SEQUENCE</scope>
    <source>
        <strain evidence="3">NRRL 22465</strain>
    </source>
</reference>
<dbReference type="Proteomes" id="UP000635477">
    <property type="component" value="Unassembled WGS sequence"/>
</dbReference>
<dbReference type="InterPro" id="IPR027417">
    <property type="entry name" value="P-loop_NTPase"/>
</dbReference>
<dbReference type="SMART" id="SM00072">
    <property type="entry name" value="GuKc"/>
    <property type="match status" value="1"/>
</dbReference>
<proteinExistence type="predicted"/>
<dbReference type="GO" id="GO:0000445">
    <property type="term" value="C:THO complex part of transcription export complex"/>
    <property type="evidence" value="ECO:0007669"/>
    <property type="project" value="TreeGrafter"/>
</dbReference>
<dbReference type="GO" id="GO:0006406">
    <property type="term" value="P:mRNA export from nucleus"/>
    <property type="evidence" value="ECO:0007669"/>
    <property type="project" value="TreeGrafter"/>
</dbReference>
<dbReference type="PANTHER" id="PTHR13265:SF0">
    <property type="entry name" value="HPR1"/>
    <property type="match status" value="1"/>
</dbReference>
<dbReference type="OrthoDB" id="10257415at2759"/>
<comment type="caution">
    <text evidence="3">The sequence shown here is derived from an EMBL/GenBank/DDBJ whole genome shotgun (WGS) entry which is preliminary data.</text>
</comment>
<dbReference type="AlphaFoldDB" id="A0A8H4ULT2"/>
<feature type="compositionally biased region" description="Basic and acidic residues" evidence="1">
    <location>
        <begin position="375"/>
        <end position="386"/>
    </location>
</feature>
<dbReference type="InterPro" id="IPR008144">
    <property type="entry name" value="Guanylate_kin-like_dom"/>
</dbReference>
<feature type="region of interest" description="Disordered" evidence="1">
    <location>
        <begin position="914"/>
        <end position="953"/>
    </location>
</feature>
<accession>A0A8H4ULT2</accession>
<evidence type="ECO:0000259" key="2">
    <source>
        <dbReference type="PROSITE" id="PS50052"/>
    </source>
</evidence>
<dbReference type="CDD" id="cd00071">
    <property type="entry name" value="GMPK"/>
    <property type="match status" value="1"/>
</dbReference>
<feature type="compositionally biased region" description="Basic and acidic residues" evidence="1">
    <location>
        <begin position="943"/>
        <end position="953"/>
    </location>
</feature>
<dbReference type="Gene3D" id="3.40.50.300">
    <property type="entry name" value="P-loop containing nucleotide triphosphate hydrolases"/>
    <property type="match status" value="1"/>
</dbReference>
<dbReference type="InterPro" id="IPR021861">
    <property type="entry name" value="THO_THOC1"/>
</dbReference>
<feature type="compositionally biased region" description="Basic and acidic residues" evidence="1">
    <location>
        <begin position="437"/>
        <end position="448"/>
    </location>
</feature>
<organism evidence="3 4">
    <name type="scientific">Fusarium zealandicum</name>
    <dbReference type="NCBI Taxonomy" id="1053134"/>
    <lineage>
        <taxon>Eukaryota</taxon>
        <taxon>Fungi</taxon>
        <taxon>Dikarya</taxon>
        <taxon>Ascomycota</taxon>
        <taxon>Pezizomycotina</taxon>
        <taxon>Sordariomycetes</taxon>
        <taxon>Hypocreomycetidae</taxon>
        <taxon>Hypocreales</taxon>
        <taxon>Nectriaceae</taxon>
        <taxon>Fusarium</taxon>
        <taxon>Fusarium staphyleae species complex</taxon>
    </lineage>
</organism>
<feature type="domain" description="Guanylate kinase-like" evidence="2">
    <location>
        <begin position="732"/>
        <end position="913"/>
    </location>
</feature>
<keyword evidence="4" id="KW-1185">Reference proteome</keyword>
<dbReference type="Pfam" id="PF11957">
    <property type="entry name" value="efThoc1"/>
    <property type="match status" value="1"/>
</dbReference>
<dbReference type="InterPro" id="IPR008145">
    <property type="entry name" value="GK/Ca_channel_bsu"/>
</dbReference>
<feature type="compositionally biased region" description="Acidic residues" evidence="1">
    <location>
        <begin position="710"/>
        <end position="728"/>
    </location>
</feature>
<dbReference type="PROSITE" id="PS50052">
    <property type="entry name" value="GUANYLATE_KINASE_2"/>
    <property type="match status" value="1"/>
</dbReference>
<dbReference type="Pfam" id="PF00625">
    <property type="entry name" value="Guanylate_kin"/>
    <property type="match status" value="1"/>
</dbReference>
<name>A0A8H4ULT2_9HYPO</name>
<evidence type="ECO:0000313" key="3">
    <source>
        <dbReference type="EMBL" id="KAF4979392.1"/>
    </source>
</evidence>
<gene>
    <name evidence="3" type="ORF">FZEAL_4395</name>
</gene>
<reference evidence="3" key="2">
    <citation type="submission" date="2020-05" db="EMBL/GenBank/DDBJ databases">
        <authorList>
            <person name="Kim H.-S."/>
            <person name="Proctor R.H."/>
            <person name="Brown D.W."/>
        </authorList>
    </citation>
    <scope>NUCLEOTIDE SEQUENCE</scope>
    <source>
        <strain evidence="3">NRRL 22465</strain>
    </source>
</reference>
<evidence type="ECO:0000313" key="4">
    <source>
        <dbReference type="Proteomes" id="UP000635477"/>
    </source>
</evidence>
<feature type="region of interest" description="Disordered" evidence="1">
    <location>
        <begin position="431"/>
        <end position="466"/>
    </location>
</feature>
<feature type="region of interest" description="Disordered" evidence="1">
    <location>
        <begin position="710"/>
        <end position="739"/>
    </location>
</feature>
<protein>
    <recommendedName>
        <fullName evidence="2">Guanylate kinase-like domain-containing protein</fullName>
    </recommendedName>
</protein>
<feature type="compositionally biased region" description="Acidic residues" evidence="1">
    <location>
        <begin position="924"/>
        <end position="941"/>
    </location>
</feature>
<sequence>MVFSKISASQDPRDVTIGPSHISYQVPAYFRNFEPPGATVSAFSAFNIPKLNCTRISLTSDENISFHQLATAFHARDPTLFFLCGIFIGHVQPKSLYRRITSFYDNLEDSLGITLPSRTMAALDTANPAAPVVGAFAVLLQELLSQAEKAKQEHTIEPALNKSDFDDLSGRVSTTANQVAGPKVEDGKTTNDQVKGRQYAIIETAARDIFSNLIATTAIDSPDFVRVWNLLDILSLLSDDGQCDPALLFWLAEELLDSQTIAGCRKIFDFLESRRERITANHFKQKQLIILRSCNELLRRLSRAEDTAFCGRVFIFMFQSFPLGDKSSVNLRGEYHVENVTTYETTAGGDSSMEVDAPTESSKEPQESKSTPKPTDTKKADKDKPTSFDELYPLFWSLQENFSQPKKLFEPTNLSSFKESLEATMKAFQKQYSNDRGGARKSAEEAKRNLKRKRDTDEDDESSDGFNPKYLTSRDLFELEISDLSFRRHVLVQALIIMDFLLSLSAQSRDKLSATASTNKAVMYMDQVLSEEDTKWVNEMKRTIADYLRQGADGPYFYRMVETVLARDKNWVRWKIEGCHPIKRDPVSPASFVEAKTNVQRMATSKRLRAVPMGSVSLDFLREEDGEAALERLMAKERFQIPDLDSFKRKIADDEFEIEMPTNGQTKAAAIAGKASKSWRALRIAARTKLAAFDKIEDPKKIDIVFEELAEADDEEEDAEPTATEEDMPSNREPIIISGPAGVGKSTVVEKLMEAHKGVFATVVRHTTREPLDGEVNGKTFYFVKQQEFNQLRDGDRLVEAGTRDGIDYGTSTKAIDAITELGKVPIIELDLEAAQYTKDMDFQARYILVKPSSPEVLEQRLKASGKEDTAIQEILKKLPTELDPAKLDELFNTAIVDEGADAAAKELGDYIYERNGGQSNDEAGSDDDAAMKDDEGDSGETAETKEATMTDA</sequence>